<dbReference type="EMBL" id="VTWT01000001">
    <property type="protein sequence ID" value="KAA9346143.1"/>
    <property type="molecule type" value="Genomic_DNA"/>
</dbReference>
<comment type="similarity">
    <text evidence="2 10">Belongs to the disproportionating enzyme family.</text>
</comment>
<dbReference type="Gene3D" id="3.20.20.80">
    <property type="entry name" value="Glycosidases"/>
    <property type="match status" value="1"/>
</dbReference>
<evidence type="ECO:0000256" key="5">
    <source>
        <dbReference type="ARBA" id="ARBA00022676"/>
    </source>
</evidence>
<keyword evidence="6 10" id="KW-0808">Transferase</keyword>
<evidence type="ECO:0000256" key="1">
    <source>
        <dbReference type="ARBA" id="ARBA00000439"/>
    </source>
</evidence>
<reference evidence="11 12" key="1">
    <citation type="submission" date="2019-09" db="EMBL/GenBank/DDBJ databases">
        <title>Genome sequence of Adhaeribacter sp. M2.</title>
        <authorList>
            <person name="Srinivasan S."/>
        </authorList>
    </citation>
    <scope>NUCLEOTIDE SEQUENCE [LARGE SCALE GENOMIC DNA]</scope>
    <source>
        <strain evidence="11 12">M2</strain>
    </source>
</reference>
<proteinExistence type="inferred from homology"/>
<comment type="catalytic activity">
    <reaction evidence="1 10">
        <text>Transfers a segment of a (1-&gt;4)-alpha-D-glucan to a new position in an acceptor, which may be glucose or a (1-&gt;4)-alpha-D-glucan.</text>
        <dbReference type="EC" id="2.4.1.25"/>
    </reaction>
</comment>
<name>A0A5N1J7R0_9BACT</name>
<evidence type="ECO:0000256" key="8">
    <source>
        <dbReference type="ARBA" id="ARBA00031423"/>
    </source>
</evidence>
<dbReference type="Pfam" id="PF02446">
    <property type="entry name" value="Glyco_hydro_77"/>
    <property type="match status" value="1"/>
</dbReference>
<dbReference type="InterPro" id="IPR003385">
    <property type="entry name" value="Glyco_hydro_77"/>
</dbReference>
<evidence type="ECO:0000313" key="11">
    <source>
        <dbReference type="EMBL" id="KAA9346143.1"/>
    </source>
</evidence>
<accession>A0A5N1J7R0</accession>
<evidence type="ECO:0000256" key="6">
    <source>
        <dbReference type="ARBA" id="ARBA00022679"/>
    </source>
</evidence>
<protein>
    <recommendedName>
        <fullName evidence="4 10">4-alpha-glucanotransferase</fullName>
        <ecNumber evidence="3 10">2.4.1.25</ecNumber>
    </recommendedName>
    <alternativeName>
        <fullName evidence="8 10">Amylomaltase</fullName>
    </alternativeName>
    <alternativeName>
        <fullName evidence="9 10">Disproportionating enzyme</fullName>
    </alternativeName>
</protein>
<comment type="caution">
    <text evidence="11">The sequence shown here is derived from an EMBL/GenBank/DDBJ whole genome shotgun (WGS) entry which is preliminary data.</text>
</comment>
<dbReference type="RefSeq" id="WP_150902286.1">
    <property type="nucleotide sequence ID" value="NZ_VTWT01000001.1"/>
</dbReference>
<dbReference type="SUPFAM" id="SSF51445">
    <property type="entry name" value="(Trans)glycosidases"/>
    <property type="match status" value="1"/>
</dbReference>
<gene>
    <name evidence="11" type="primary">malQ</name>
    <name evidence="11" type="ORF">F0P94_03405</name>
</gene>
<dbReference type="NCBIfam" id="NF011080">
    <property type="entry name" value="PRK14508.1-3"/>
    <property type="match status" value="1"/>
</dbReference>
<evidence type="ECO:0000256" key="7">
    <source>
        <dbReference type="ARBA" id="ARBA00023277"/>
    </source>
</evidence>
<dbReference type="NCBIfam" id="TIGR00217">
    <property type="entry name" value="malQ"/>
    <property type="match status" value="1"/>
</dbReference>
<dbReference type="InterPro" id="IPR017853">
    <property type="entry name" value="GH"/>
</dbReference>
<evidence type="ECO:0000256" key="9">
    <source>
        <dbReference type="ARBA" id="ARBA00031501"/>
    </source>
</evidence>
<evidence type="ECO:0000256" key="10">
    <source>
        <dbReference type="RuleBase" id="RU361207"/>
    </source>
</evidence>
<organism evidence="11 12">
    <name type="scientific">Adhaeribacter soli</name>
    <dbReference type="NCBI Taxonomy" id="2607655"/>
    <lineage>
        <taxon>Bacteria</taxon>
        <taxon>Pseudomonadati</taxon>
        <taxon>Bacteroidota</taxon>
        <taxon>Cytophagia</taxon>
        <taxon>Cytophagales</taxon>
        <taxon>Hymenobacteraceae</taxon>
        <taxon>Adhaeribacter</taxon>
    </lineage>
</organism>
<dbReference type="EC" id="2.4.1.25" evidence="3 10"/>
<dbReference type="PANTHER" id="PTHR32438:SF5">
    <property type="entry name" value="4-ALPHA-GLUCANOTRANSFERASE DPE1, CHLOROPLASTIC_AMYLOPLASTIC"/>
    <property type="match status" value="1"/>
</dbReference>
<sequence>MKTARSSGIILHITSLPGPYGLGDLGPEAYNFADFLAEAGFKYWQLLPLNPAEKRTGYSPYSSTSAFAGNTMLISPDLLVKDGYLTRNDVKAKNGFKKSKADFDKGFVYKKGLLRKAYQHFKAESEALNLKEFTQFVRENADWLDDYALFTVLDDLNNNVTWLEWDPKLRDRNAKALTAAIQEHRDELEYVKFCQFLFYRQLAMLKNYCHEKGIYFFGDLPFYVSFDSAEVWANPEYFKLDKEKRPVSVSGVPPDYFSETGQLWGTPIYNWEKLKKVKYDWWIKRLAHNLKLFDVARLDHFRAFFDYWEVPAGEKTAINGAWQDGPADDFFKTLQKKFPDMPFIAEDLGYVSPGVYDLRDRFNLPGMVVLQYGFSEDIATSVFALHNHKPNMIAYTGTHDNNTTKGWFKQEMKPIDRARMEAYLNQKITANNVSQALIKTCLMSVAELAIFPLQDLLNLDERFIMNKPSVGEGNWTWRVTEEQLKSINTREWRELLAMYNRVAY</sequence>
<keyword evidence="7 10" id="KW-0119">Carbohydrate metabolism</keyword>
<evidence type="ECO:0000256" key="3">
    <source>
        <dbReference type="ARBA" id="ARBA00012560"/>
    </source>
</evidence>
<dbReference type="GO" id="GO:0004134">
    <property type="term" value="F:4-alpha-glucanotransferase activity"/>
    <property type="evidence" value="ECO:0007669"/>
    <property type="project" value="UniProtKB-EC"/>
</dbReference>
<dbReference type="Proteomes" id="UP000326570">
    <property type="component" value="Unassembled WGS sequence"/>
</dbReference>
<keyword evidence="12" id="KW-1185">Reference proteome</keyword>
<evidence type="ECO:0000256" key="4">
    <source>
        <dbReference type="ARBA" id="ARBA00020295"/>
    </source>
</evidence>
<dbReference type="AlphaFoldDB" id="A0A5N1J7R0"/>
<dbReference type="PANTHER" id="PTHR32438">
    <property type="entry name" value="4-ALPHA-GLUCANOTRANSFERASE DPE1, CHLOROPLASTIC/AMYLOPLASTIC"/>
    <property type="match status" value="1"/>
</dbReference>
<keyword evidence="5 10" id="KW-0328">Glycosyltransferase</keyword>
<evidence type="ECO:0000256" key="2">
    <source>
        <dbReference type="ARBA" id="ARBA00005684"/>
    </source>
</evidence>
<dbReference type="GO" id="GO:0005975">
    <property type="term" value="P:carbohydrate metabolic process"/>
    <property type="evidence" value="ECO:0007669"/>
    <property type="project" value="InterPro"/>
</dbReference>
<evidence type="ECO:0000313" key="12">
    <source>
        <dbReference type="Proteomes" id="UP000326570"/>
    </source>
</evidence>